<dbReference type="PANTHER" id="PTHR24305">
    <property type="entry name" value="CYTOCHROME P450"/>
    <property type="match status" value="1"/>
</dbReference>
<name>A0A8H3VJK7_VENIN</name>
<dbReference type="PROSITE" id="PS50097">
    <property type="entry name" value="BTB"/>
    <property type="match status" value="1"/>
</dbReference>
<dbReference type="PRINTS" id="PR00463">
    <property type="entry name" value="EP450I"/>
</dbReference>
<dbReference type="InterPro" id="IPR036396">
    <property type="entry name" value="Cyt_P450_sf"/>
</dbReference>
<comment type="similarity">
    <text evidence="2">Belongs to the cytochrome P450 family.</text>
</comment>
<keyword evidence="5" id="KW-0349">Heme</keyword>
<dbReference type="Gene3D" id="1.10.630.10">
    <property type="entry name" value="Cytochrome P450"/>
    <property type="match status" value="1"/>
</dbReference>
<dbReference type="InterPro" id="IPR001128">
    <property type="entry name" value="Cyt_P450"/>
</dbReference>
<comment type="caution">
    <text evidence="7">The sequence shown here is derived from an EMBL/GenBank/DDBJ whole genome shotgun (WGS) entry which is preliminary data.</text>
</comment>
<feature type="binding site" description="axial binding residue" evidence="5">
    <location>
        <position position="699"/>
    </location>
    <ligand>
        <name>heme</name>
        <dbReference type="ChEBI" id="CHEBI:30413"/>
    </ligand>
    <ligandPart>
        <name>Fe</name>
        <dbReference type="ChEBI" id="CHEBI:18248"/>
    </ligandPart>
</feature>
<sequence length="955" mass="109112">MARTTVRNTRGGASSSVKARVKGFCFRTQFKTCASMSTILIGPEKTPYVVHRDLICSQSPFFTAALRGSFLESSTQSLELPDIDTKCFDHVILWLYQSRLEPLSYFFKDGKATYFTLLDLYATADQLDIEGLRNGVVDLVAELAEVTNSVPTPTDTWILYDGVRDSAKLRELVLDLFAFKKTDNLIATHPDEWHPSFLRDLVCRLKRPGPKSLTRHALERWQPAGWGTSGVDGVKACERAWDEESRLEDLLFEKVLQDSAGVVAFAILQSIYNSFKPGIRDLPGPWLAKYTDLLRVYWAWKGDAWITFQRLKKEYGNAVRVGPNTILLSEQGQFDKILGFKEDFAKSDSMKVWIFVQDGKPVRSIAAMQDKKAHANLKRPVVSIYSMSNMITFEPIVDDTIRYFLKRLDETFMSGSNTGKSCDIDNWVQYFAFDVVGEFTLSSRFGFLEQGHDIENMLHDLDAQFSYNGCIQTMPILDKLLKKNPIYMYLKSPTNKFILKARSLIHSRLSREKQTGRPDLMDRFLEAQQKHPGIVTNQILGNYVATNFIAGSDTTAIVLRAILYYAIRTPGVLAKLREELDSSGTTYPVPYKIAQHLPYLDATIREAMRMHHIVSVLFERTVPASGYTLPNGTKLPQGTVIGMIPWTLNFDEEIWGPEPDSFKPERWLQGEGEAKDVFEKRLAVMKHNDFSFSYGPRVCLGRHIATLEVWKVMPTMLGLLDIEFVHPEKEWRVEGSFFARQFDMDVRMKWREGVNRELYIENHESTSIFQADFKYPTQFDPNRLDDMPKVIGDKDHTWPPWISMPPCYRREDIMRGTKVIGYRAVKMDNAQELWDAHVAIEMDILQAKGPAGTPNIFTTFGEQVRIARGTAEAEWTRNCLRVKAKPTMGQIEAIATSYEDKNWLVYDPPGSKNVRKWDLSQFAKLTAGNDNPPLDRFVWDINCEIIRELAPSGAW</sequence>
<dbReference type="InterPro" id="IPR000210">
    <property type="entry name" value="BTB/POZ_dom"/>
</dbReference>
<dbReference type="GO" id="GO:0005506">
    <property type="term" value="F:iron ion binding"/>
    <property type="evidence" value="ECO:0007669"/>
    <property type="project" value="InterPro"/>
</dbReference>
<dbReference type="InterPro" id="IPR050121">
    <property type="entry name" value="Cytochrome_P450_monoxygenase"/>
</dbReference>
<dbReference type="Gene3D" id="3.30.710.10">
    <property type="entry name" value="Potassium Channel Kv1.1, Chain A"/>
    <property type="match status" value="1"/>
</dbReference>
<evidence type="ECO:0000256" key="4">
    <source>
        <dbReference type="ARBA" id="ARBA00023004"/>
    </source>
</evidence>
<keyword evidence="4 5" id="KW-0408">Iron</keyword>
<dbReference type="InterPro" id="IPR017972">
    <property type="entry name" value="Cyt_P450_CS"/>
</dbReference>
<keyword evidence="3 5" id="KW-0479">Metal-binding</keyword>
<dbReference type="CDD" id="cd18186">
    <property type="entry name" value="BTB_POZ_ZBTB_KLHL-like"/>
    <property type="match status" value="1"/>
</dbReference>
<dbReference type="AlphaFoldDB" id="A0A8H3VJK7"/>
<evidence type="ECO:0000313" key="7">
    <source>
        <dbReference type="EMBL" id="KAE9988158.1"/>
    </source>
</evidence>
<dbReference type="GO" id="GO:0020037">
    <property type="term" value="F:heme binding"/>
    <property type="evidence" value="ECO:0007669"/>
    <property type="project" value="InterPro"/>
</dbReference>
<evidence type="ECO:0000256" key="1">
    <source>
        <dbReference type="ARBA" id="ARBA00001971"/>
    </source>
</evidence>
<proteinExistence type="inferred from homology"/>
<gene>
    <name evidence="7" type="ORF">EG328_000114</name>
</gene>
<evidence type="ECO:0000256" key="3">
    <source>
        <dbReference type="ARBA" id="ARBA00022723"/>
    </source>
</evidence>
<accession>A0A8H3VJK7</accession>
<evidence type="ECO:0000259" key="6">
    <source>
        <dbReference type="PROSITE" id="PS50097"/>
    </source>
</evidence>
<evidence type="ECO:0000256" key="2">
    <source>
        <dbReference type="ARBA" id="ARBA00010617"/>
    </source>
</evidence>
<evidence type="ECO:0000256" key="5">
    <source>
        <dbReference type="PIRSR" id="PIRSR602401-1"/>
    </source>
</evidence>
<dbReference type="GO" id="GO:0004497">
    <property type="term" value="F:monooxygenase activity"/>
    <property type="evidence" value="ECO:0007669"/>
    <property type="project" value="InterPro"/>
</dbReference>
<comment type="cofactor">
    <cofactor evidence="1 5">
        <name>heme</name>
        <dbReference type="ChEBI" id="CHEBI:30413"/>
    </cofactor>
</comment>
<dbReference type="InterPro" id="IPR002401">
    <property type="entry name" value="Cyt_P450_E_grp-I"/>
</dbReference>
<dbReference type="PROSITE" id="PS00086">
    <property type="entry name" value="CYTOCHROME_P450"/>
    <property type="match status" value="1"/>
</dbReference>
<feature type="domain" description="BTB" evidence="6">
    <location>
        <begin position="35"/>
        <end position="104"/>
    </location>
</feature>
<dbReference type="InterPro" id="IPR011333">
    <property type="entry name" value="SKP1/BTB/POZ_sf"/>
</dbReference>
<dbReference type="SUPFAM" id="SSF48264">
    <property type="entry name" value="Cytochrome P450"/>
    <property type="match status" value="1"/>
</dbReference>
<protein>
    <recommendedName>
        <fullName evidence="6">BTB domain-containing protein</fullName>
    </recommendedName>
</protein>
<reference evidence="7 8" key="1">
    <citation type="submission" date="2018-12" db="EMBL/GenBank/DDBJ databases">
        <title>Venturia inaequalis Genome Resource.</title>
        <authorList>
            <person name="Lichtner F.J."/>
        </authorList>
    </citation>
    <scope>NUCLEOTIDE SEQUENCE [LARGE SCALE GENOMIC DNA]</scope>
    <source>
        <strain evidence="7 8">120213</strain>
    </source>
</reference>
<dbReference type="GO" id="GO:0016705">
    <property type="term" value="F:oxidoreductase activity, acting on paired donors, with incorporation or reduction of molecular oxygen"/>
    <property type="evidence" value="ECO:0007669"/>
    <property type="project" value="InterPro"/>
</dbReference>
<dbReference type="EMBL" id="WNWS01000010">
    <property type="protein sequence ID" value="KAE9988158.1"/>
    <property type="molecule type" value="Genomic_DNA"/>
</dbReference>
<dbReference type="Proteomes" id="UP000447873">
    <property type="component" value="Unassembled WGS sequence"/>
</dbReference>
<dbReference type="SUPFAM" id="SSF54695">
    <property type="entry name" value="POZ domain"/>
    <property type="match status" value="1"/>
</dbReference>
<dbReference type="CDD" id="cd11060">
    <property type="entry name" value="CYP57A1-like"/>
    <property type="match status" value="1"/>
</dbReference>
<dbReference type="PANTHER" id="PTHR24305:SF232">
    <property type="entry name" value="P450, PUTATIVE (EUROFUNG)-RELATED"/>
    <property type="match status" value="1"/>
</dbReference>
<dbReference type="PRINTS" id="PR00385">
    <property type="entry name" value="P450"/>
</dbReference>
<evidence type="ECO:0000313" key="8">
    <source>
        <dbReference type="Proteomes" id="UP000447873"/>
    </source>
</evidence>
<dbReference type="Pfam" id="PF00651">
    <property type="entry name" value="BTB"/>
    <property type="match status" value="1"/>
</dbReference>
<organism evidence="7 8">
    <name type="scientific">Venturia inaequalis</name>
    <name type="common">Apple scab fungus</name>
    <dbReference type="NCBI Taxonomy" id="5025"/>
    <lineage>
        <taxon>Eukaryota</taxon>
        <taxon>Fungi</taxon>
        <taxon>Dikarya</taxon>
        <taxon>Ascomycota</taxon>
        <taxon>Pezizomycotina</taxon>
        <taxon>Dothideomycetes</taxon>
        <taxon>Pleosporomycetidae</taxon>
        <taxon>Venturiales</taxon>
        <taxon>Venturiaceae</taxon>
        <taxon>Venturia</taxon>
    </lineage>
</organism>
<dbReference type="Pfam" id="PF00067">
    <property type="entry name" value="p450"/>
    <property type="match status" value="1"/>
</dbReference>